<keyword evidence="1" id="KW-1133">Transmembrane helix</keyword>
<evidence type="ECO:0000313" key="2">
    <source>
        <dbReference type="EMBL" id="GKU91002.1"/>
    </source>
</evidence>
<keyword evidence="1" id="KW-0472">Membrane</keyword>
<feature type="transmembrane region" description="Helical" evidence="1">
    <location>
        <begin position="12"/>
        <end position="33"/>
    </location>
</feature>
<proteinExistence type="predicted"/>
<evidence type="ECO:0008006" key="4">
    <source>
        <dbReference type="Google" id="ProtNLM"/>
    </source>
</evidence>
<comment type="caution">
    <text evidence="2">The sequence shown here is derived from an EMBL/GenBank/DDBJ whole genome shotgun (WGS) entry which is preliminary data.</text>
</comment>
<accession>A0AAV5HWP2</accession>
<dbReference type="EMBL" id="BPVZ01000004">
    <property type="protein sequence ID" value="GKU91002.1"/>
    <property type="molecule type" value="Genomic_DNA"/>
</dbReference>
<keyword evidence="3" id="KW-1185">Reference proteome</keyword>
<dbReference type="AlphaFoldDB" id="A0AAV5HWP2"/>
<gene>
    <name evidence="2" type="ORF">SLEP1_g4933</name>
</gene>
<evidence type="ECO:0000313" key="3">
    <source>
        <dbReference type="Proteomes" id="UP001054252"/>
    </source>
</evidence>
<protein>
    <recommendedName>
        <fullName evidence="4">ATP synthase F0 subunit 8</fullName>
    </recommendedName>
</protein>
<keyword evidence="1" id="KW-0812">Transmembrane</keyword>
<dbReference type="Proteomes" id="UP001054252">
    <property type="component" value="Unassembled WGS sequence"/>
</dbReference>
<reference evidence="2 3" key="1">
    <citation type="journal article" date="2021" name="Commun. Biol.">
        <title>The genome of Shorea leprosula (Dipterocarpaceae) highlights the ecological relevance of drought in aseasonal tropical rainforests.</title>
        <authorList>
            <person name="Ng K.K.S."/>
            <person name="Kobayashi M.J."/>
            <person name="Fawcett J.A."/>
            <person name="Hatakeyama M."/>
            <person name="Paape T."/>
            <person name="Ng C.H."/>
            <person name="Ang C.C."/>
            <person name="Tnah L.H."/>
            <person name="Lee C.T."/>
            <person name="Nishiyama T."/>
            <person name="Sese J."/>
            <person name="O'Brien M.J."/>
            <person name="Copetti D."/>
            <person name="Mohd Noor M.I."/>
            <person name="Ong R.C."/>
            <person name="Putra M."/>
            <person name="Sireger I.Z."/>
            <person name="Indrioko S."/>
            <person name="Kosugi Y."/>
            <person name="Izuno A."/>
            <person name="Isagi Y."/>
            <person name="Lee S.L."/>
            <person name="Shimizu K.K."/>
        </authorList>
    </citation>
    <scope>NUCLEOTIDE SEQUENCE [LARGE SCALE GENOMIC DNA]</scope>
    <source>
        <strain evidence="2">214</strain>
    </source>
</reference>
<organism evidence="2 3">
    <name type="scientific">Rubroshorea leprosula</name>
    <dbReference type="NCBI Taxonomy" id="152421"/>
    <lineage>
        <taxon>Eukaryota</taxon>
        <taxon>Viridiplantae</taxon>
        <taxon>Streptophyta</taxon>
        <taxon>Embryophyta</taxon>
        <taxon>Tracheophyta</taxon>
        <taxon>Spermatophyta</taxon>
        <taxon>Magnoliopsida</taxon>
        <taxon>eudicotyledons</taxon>
        <taxon>Gunneridae</taxon>
        <taxon>Pentapetalae</taxon>
        <taxon>rosids</taxon>
        <taxon>malvids</taxon>
        <taxon>Malvales</taxon>
        <taxon>Dipterocarpaceae</taxon>
        <taxon>Rubroshorea</taxon>
    </lineage>
</organism>
<sequence length="39" mass="4698">MRLSQSQYSLTWLTIVLFLFKFMCLLFIGWTWFSAGFTL</sequence>
<evidence type="ECO:0000256" key="1">
    <source>
        <dbReference type="SAM" id="Phobius"/>
    </source>
</evidence>
<name>A0AAV5HWP2_9ROSI</name>